<evidence type="ECO:0000256" key="4">
    <source>
        <dbReference type="SAM" id="Phobius"/>
    </source>
</evidence>
<reference evidence="7" key="1">
    <citation type="submission" date="2017-04" db="EMBL/GenBank/DDBJ databases">
        <title>Function of individual gut microbiota members based on whole genome sequencing of pure cultures obtained from chicken caecum.</title>
        <authorList>
            <person name="Medvecky M."/>
            <person name="Cejkova D."/>
            <person name="Polansky O."/>
            <person name="Karasova D."/>
            <person name="Kubasova T."/>
            <person name="Cizek A."/>
            <person name="Rychlik I."/>
        </authorList>
    </citation>
    <scope>NUCLEOTIDE SEQUENCE [LARGE SCALE GENOMIC DNA]</scope>
    <source>
        <strain evidence="7">An75</strain>
    </source>
</reference>
<keyword evidence="4" id="KW-1133">Transmembrane helix</keyword>
<dbReference type="SUPFAM" id="SSF88713">
    <property type="entry name" value="Glycoside hydrolase/deacetylase"/>
    <property type="match status" value="1"/>
</dbReference>
<dbReference type="EMBL" id="NFHM01000001">
    <property type="protein sequence ID" value="OUN45848.1"/>
    <property type="molecule type" value="Genomic_DNA"/>
</dbReference>
<dbReference type="InterPro" id="IPR050248">
    <property type="entry name" value="Polysacc_deacetylase_ArnD"/>
</dbReference>
<protein>
    <recommendedName>
        <fullName evidence="5">NodB homology domain-containing protein</fullName>
    </recommendedName>
</protein>
<evidence type="ECO:0000313" key="7">
    <source>
        <dbReference type="Proteomes" id="UP000195455"/>
    </source>
</evidence>
<dbReference type="PROSITE" id="PS51677">
    <property type="entry name" value="NODB"/>
    <property type="match status" value="1"/>
</dbReference>
<proteinExistence type="predicted"/>
<dbReference type="GO" id="GO:0046872">
    <property type="term" value="F:metal ion binding"/>
    <property type="evidence" value="ECO:0007669"/>
    <property type="project" value="UniProtKB-KW"/>
</dbReference>
<sequence>MAEAPQTKDVICTPITAKRSDRMKKHRILAAFTACTLLALTAFGSFTEAAAADSRTAALTTQAESYFNFHKDTQHFGEAKTYVSAKEPFSYAVQYPVTNQAALDEQIIKTLKTKADAFEAAYTKAAEEKAEEKTPSKYTGTLIIGYDSYITKDNIASVSFLETRKIDGAYTEPASWSTYLFDATTGKTLTAADIFRDSYRQKASAYALDYFQKHETYGKQLFGNYKALLAPESDVFSTFALTDDSVIFYIDKYEILPGKCGAIRLETPREVFKGSFLTDPEEVPPVVEEPAQPEGTTEETGRVIDPNKPMVALTYDDGPSPTATNAILDVLEKYNAVATFYDVGYRVAQYPDVVKREAALGCEVGSHSYDHKDFKKLSASQIQADVKQVNAAFAKAGVKPTSFRPPYGNTNATVQANVPLPIVTWSVDTLDWKTRNVDSILKEVKAAGNLDGKVILMHGIYDTTAQATAKLVPMLQEQGYQLVTVSELIQYKHNETPKAGKVYGYSYFQ</sequence>
<dbReference type="InterPro" id="IPR021729">
    <property type="entry name" value="DUF3298"/>
</dbReference>
<dbReference type="Gene3D" id="3.30.565.40">
    <property type="entry name" value="Fervidobacterium nodosum Rt17-B1 like"/>
    <property type="match status" value="1"/>
</dbReference>
<dbReference type="AlphaFoldDB" id="A0A1Y3UFB6"/>
<dbReference type="GO" id="GO:0005975">
    <property type="term" value="P:carbohydrate metabolic process"/>
    <property type="evidence" value="ECO:0007669"/>
    <property type="project" value="InterPro"/>
</dbReference>
<dbReference type="GO" id="GO:0016020">
    <property type="term" value="C:membrane"/>
    <property type="evidence" value="ECO:0007669"/>
    <property type="project" value="TreeGrafter"/>
</dbReference>
<dbReference type="CDD" id="cd10954">
    <property type="entry name" value="CE4_CtAXE_like"/>
    <property type="match status" value="1"/>
</dbReference>
<name>A0A1Y3UFB6_9FIRM</name>
<keyword evidence="2" id="KW-0378">Hydrolase</keyword>
<feature type="transmembrane region" description="Helical" evidence="4">
    <location>
        <begin position="28"/>
        <end position="46"/>
    </location>
</feature>
<dbReference type="GO" id="GO:0016810">
    <property type="term" value="F:hydrolase activity, acting on carbon-nitrogen (but not peptide) bonds"/>
    <property type="evidence" value="ECO:0007669"/>
    <property type="project" value="InterPro"/>
</dbReference>
<feature type="domain" description="NodB homology" evidence="5">
    <location>
        <begin position="309"/>
        <end position="483"/>
    </location>
</feature>
<dbReference type="Proteomes" id="UP000195455">
    <property type="component" value="Unassembled WGS sequence"/>
</dbReference>
<evidence type="ECO:0000313" key="6">
    <source>
        <dbReference type="EMBL" id="OUN45848.1"/>
    </source>
</evidence>
<comment type="caution">
    <text evidence="6">The sequence shown here is derived from an EMBL/GenBank/DDBJ whole genome shotgun (WGS) entry which is preliminary data.</text>
</comment>
<feature type="region of interest" description="Disordered" evidence="3">
    <location>
        <begin position="282"/>
        <end position="301"/>
    </location>
</feature>
<dbReference type="InterPro" id="IPR037126">
    <property type="entry name" value="PdaC/RsiV-like_sf"/>
</dbReference>
<keyword evidence="4" id="KW-0812">Transmembrane</keyword>
<keyword evidence="1" id="KW-0479">Metal-binding</keyword>
<dbReference type="Gene3D" id="3.90.640.20">
    <property type="entry name" value="Heat-shock cognate protein, ATPase"/>
    <property type="match status" value="1"/>
</dbReference>
<dbReference type="Gene3D" id="3.20.20.370">
    <property type="entry name" value="Glycoside hydrolase/deacetylase"/>
    <property type="match status" value="1"/>
</dbReference>
<accession>A0A1Y3UFB6</accession>
<dbReference type="Pfam" id="PF11738">
    <property type="entry name" value="DUF3298"/>
    <property type="match status" value="1"/>
</dbReference>
<evidence type="ECO:0000256" key="1">
    <source>
        <dbReference type="ARBA" id="ARBA00022723"/>
    </source>
</evidence>
<dbReference type="PANTHER" id="PTHR10587:SF133">
    <property type="entry name" value="CHITIN DEACETYLASE 1-RELATED"/>
    <property type="match status" value="1"/>
</dbReference>
<evidence type="ECO:0000256" key="3">
    <source>
        <dbReference type="SAM" id="MobiDB-lite"/>
    </source>
</evidence>
<evidence type="ECO:0000256" key="2">
    <source>
        <dbReference type="ARBA" id="ARBA00022801"/>
    </source>
</evidence>
<dbReference type="PANTHER" id="PTHR10587">
    <property type="entry name" value="GLYCOSYL TRANSFERASE-RELATED"/>
    <property type="match status" value="1"/>
</dbReference>
<organism evidence="6 7">
    <name type="scientific">Anaerotignum lactatifermentans</name>
    <dbReference type="NCBI Taxonomy" id="160404"/>
    <lineage>
        <taxon>Bacteria</taxon>
        <taxon>Bacillati</taxon>
        <taxon>Bacillota</taxon>
        <taxon>Clostridia</taxon>
        <taxon>Lachnospirales</taxon>
        <taxon>Anaerotignaceae</taxon>
        <taxon>Anaerotignum</taxon>
    </lineage>
</organism>
<gene>
    <name evidence="6" type="ORF">B5G26_02185</name>
</gene>
<dbReference type="InterPro" id="IPR002509">
    <property type="entry name" value="NODB_dom"/>
</dbReference>
<evidence type="ECO:0000259" key="5">
    <source>
        <dbReference type="PROSITE" id="PS51677"/>
    </source>
</evidence>
<dbReference type="InterPro" id="IPR011330">
    <property type="entry name" value="Glyco_hydro/deAcase_b/a-brl"/>
</dbReference>
<keyword evidence="4" id="KW-0472">Membrane</keyword>
<dbReference type="Pfam" id="PF01522">
    <property type="entry name" value="Polysacc_deac_1"/>
    <property type="match status" value="1"/>
</dbReference>